<dbReference type="PANTHER" id="PTHR43159:SF2">
    <property type="entry name" value="ENOYL-[ACYL-CARRIER-PROTEIN] REDUCTASE [NADH], CHLOROPLASTIC"/>
    <property type="match status" value="1"/>
</dbReference>
<organism evidence="11 12">
    <name type="scientific">Brooklawnia propionicigenes</name>
    <dbReference type="NCBI Taxonomy" id="3041175"/>
    <lineage>
        <taxon>Bacteria</taxon>
        <taxon>Bacillati</taxon>
        <taxon>Actinomycetota</taxon>
        <taxon>Actinomycetes</taxon>
        <taxon>Propionibacteriales</taxon>
        <taxon>Propionibacteriaceae</taxon>
        <taxon>Brooklawnia</taxon>
    </lineage>
</organism>
<dbReference type="NCBIfam" id="NF005908">
    <property type="entry name" value="PRK07889.1"/>
    <property type="match status" value="1"/>
</dbReference>
<evidence type="ECO:0000256" key="3">
    <source>
        <dbReference type="ARBA" id="ARBA00022516"/>
    </source>
</evidence>
<feature type="binding site" evidence="10">
    <location>
        <begin position="192"/>
        <end position="196"/>
    </location>
    <ligand>
        <name>NAD(+)</name>
        <dbReference type="ChEBI" id="CHEBI:57540"/>
    </ligand>
</feature>
<evidence type="ECO:0000313" key="12">
    <source>
        <dbReference type="Proteomes" id="UP001431656"/>
    </source>
</evidence>
<dbReference type="GO" id="GO:0004318">
    <property type="term" value="F:enoyl-[acyl-carrier-protein] reductase (NADH) activity"/>
    <property type="evidence" value="ECO:0007669"/>
    <property type="project" value="UniProtKB-EC"/>
</dbReference>
<dbReference type="RefSeq" id="WP_286267179.1">
    <property type="nucleotide sequence ID" value="NZ_AP028056.1"/>
</dbReference>
<evidence type="ECO:0000256" key="6">
    <source>
        <dbReference type="ARBA" id="ARBA00023098"/>
    </source>
</evidence>
<feature type="binding site" evidence="10">
    <location>
        <position position="13"/>
    </location>
    <ligand>
        <name>NAD(+)</name>
        <dbReference type="ChEBI" id="CHEBI:57540"/>
    </ligand>
</feature>
<accession>A0AAN0KCD4</accession>
<dbReference type="AlphaFoldDB" id="A0AAN0KCD4"/>
<evidence type="ECO:0000256" key="9">
    <source>
        <dbReference type="PIRSR" id="PIRSR000094-2"/>
    </source>
</evidence>
<keyword evidence="4" id="KW-0276">Fatty acid metabolism</keyword>
<dbReference type="EMBL" id="AP028056">
    <property type="protein sequence ID" value="BEH01174.1"/>
    <property type="molecule type" value="Genomic_DNA"/>
</dbReference>
<evidence type="ECO:0000313" key="11">
    <source>
        <dbReference type="EMBL" id="BEH01174.1"/>
    </source>
</evidence>
<evidence type="ECO:0000256" key="7">
    <source>
        <dbReference type="ARBA" id="ARBA00023160"/>
    </source>
</evidence>
<protein>
    <recommendedName>
        <fullName evidence="8">Enoyl-[acyl-carrier-protein] reductase [NADH]</fullName>
        <ecNumber evidence="8">1.3.1.9</ecNumber>
    </recommendedName>
</protein>
<dbReference type="InterPro" id="IPR002347">
    <property type="entry name" value="SDR_fam"/>
</dbReference>
<evidence type="ECO:0000256" key="1">
    <source>
        <dbReference type="ARBA" id="ARBA00005189"/>
    </source>
</evidence>
<dbReference type="InterPro" id="IPR014358">
    <property type="entry name" value="Enoyl-ACP_Rdtase_NADH"/>
</dbReference>
<dbReference type="GO" id="GO:0006633">
    <property type="term" value="P:fatty acid biosynthetic process"/>
    <property type="evidence" value="ECO:0007669"/>
    <property type="project" value="UniProtKB-KW"/>
</dbReference>
<feature type="binding site" evidence="10">
    <location>
        <position position="163"/>
    </location>
    <ligand>
        <name>NAD(+)</name>
        <dbReference type="ChEBI" id="CHEBI:57540"/>
    </ligand>
</feature>
<keyword evidence="7 8" id="KW-0275">Fatty acid biosynthesis</keyword>
<reference evidence="11" key="1">
    <citation type="journal article" date="2024" name="Int. J. Syst. Evol. Microbiol.">
        <title>Brooklawnia propionicigenes sp. nov., a facultatively anaerobic, propionate-producing bacterium isolated from a methanogenic reactor treating waste from cattle farms.</title>
        <authorList>
            <person name="Akita Y."/>
            <person name="Ueki A."/>
            <person name="Tonouchi A."/>
            <person name="Sugawara Y."/>
            <person name="Honma S."/>
            <person name="Kaku N."/>
            <person name="Ueki K."/>
        </authorList>
    </citation>
    <scope>NUCLEOTIDE SEQUENCE</scope>
    <source>
        <strain evidence="11">SH051</strain>
    </source>
</reference>
<evidence type="ECO:0000256" key="4">
    <source>
        <dbReference type="ARBA" id="ARBA00022832"/>
    </source>
</evidence>
<comment type="pathway">
    <text evidence="1">Lipid metabolism.</text>
</comment>
<comment type="catalytic activity">
    <reaction evidence="8">
        <text>a 2,3-saturated acyl-[ACP] + NAD(+) = a (2E)-enoyl-[ACP] + NADH + H(+)</text>
        <dbReference type="Rhea" id="RHEA:10240"/>
        <dbReference type="Rhea" id="RHEA-COMP:9925"/>
        <dbReference type="Rhea" id="RHEA-COMP:9926"/>
        <dbReference type="ChEBI" id="CHEBI:15378"/>
        <dbReference type="ChEBI" id="CHEBI:57540"/>
        <dbReference type="ChEBI" id="CHEBI:57945"/>
        <dbReference type="ChEBI" id="CHEBI:78784"/>
        <dbReference type="ChEBI" id="CHEBI:78785"/>
        <dbReference type="EC" id="1.3.1.9"/>
    </reaction>
</comment>
<dbReference type="Pfam" id="PF13561">
    <property type="entry name" value="adh_short_C2"/>
    <property type="match status" value="1"/>
</dbReference>
<dbReference type="EC" id="1.3.1.9" evidence="8"/>
<dbReference type="InterPro" id="IPR036291">
    <property type="entry name" value="NAD(P)-bd_dom_sf"/>
</dbReference>
<dbReference type="Proteomes" id="UP001431656">
    <property type="component" value="Chromosome"/>
</dbReference>
<feature type="binding site" evidence="10">
    <location>
        <begin position="19"/>
        <end position="20"/>
    </location>
    <ligand>
        <name>NAD(+)</name>
        <dbReference type="ChEBI" id="CHEBI:57540"/>
    </ligand>
</feature>
<proteinExistence type="inferred from homology"/>
<keyword evidence="6" id="KW-0443">Lipid metabolism</keyword>
<keyword evidence="3 8" id="KW-0444">Lipid biosynthesis</keyword>
<comment type="similarity">
    <text evidence="2 8">Belongs to the short-chain dehydrogenases/reductases (SDR) family. FabI subfamily.</text>
</comment>
<dbReference type="SUPFAM" id="SSF51735">
    <property type="entry name" value="NAD(P)-binding Rossmann-fold domains"/>
    <property type="match status" value="1"/>
</dbReference>
<evidence type="ECO:0000256" key="10">
    <source>
        <dbReference type="PIRSR" id="PIRSR000094-3"/>
    </source>
</evidence>
<dbReference type="Gene3D" id="3.40.50.720">
    <property type="entry name" value="NAD(P)-binding Rossmann-like Domain"/>
    <property type="match status" value="1"/>
</dbReference>
<keyword evidence="5 8" id="KW-0560">Oxidoreductase</keyword>
<name>A0AAN0KCD4_9ACTN</name>
<gene>
    <name evidence="11" type="primary">fabI</name>
    <name evidence="11" type="ORF">brsh051_04550</name>
</gene>
<evidence type="ECO:0000256" key="2">
    <source>
        <dbReference type="ARBA" id="ARBA00009233"/>
    </source>
</evidence>
<dbReference type="KEGG" id="broo:brsh051_04550"/>
<keyword evidence="8 10" id="KW-0520">NAD</keyword>
<evidence type="ECO:0000256" key="8">
    <source>
        <dbReference type="PIRNR" id="PIRNR000094"/>
    </source>
</evidence>
<dbReference type="PIRSF" id="PIRSF000094">
    <property type="entry name" value="Enoyl-ACP_rdct"/>
    <property type="match status" value="1"/>
</dbReference>
<keyword evidence="12" id="KW-1185">Reference proteome</keyword>
<sequence length="257" mass="27120">MGILEGKKILVTGVTLNTSIAYSVARIAQQEGAEIVVSNFGRGMGLTRRVVKKLDPVPEVLDLNVTDAEQLAALPGQLRELGFDHLDGVVHSIAYAHPERALGGAFLTTEWDDVAMAVQTSAYSLQSLTMAVRELLGRGSSIVGLTFDATVSWPSYDWMGVAKAALESTNRYLARYLGPDGIRSNLVAAGPVDTIAKKAIPGASSFNDIWDGRAPLGWDASDATPVGKAVVALLSDWFPATTGTMVHVDGGLHSTGA</sequence>
<feature type="binding site" evidence="9">
    <location>
        <position position="96"/>
    </location>
    <ligand>
        <name>substrate</name>
    </ligand>
</feature>
<feature type="binding site" evidence="10">
    <location>
        <position position="93"/>
    </location>
    <ligand>
        <name>NAD(+)</name>
        <dbReference type="ChEBI" id="CHEBI:57540"/>
    </ligand>
</feature>
<dbReference type="PANTHER" id="PTHR43159">
    <property type="entry name" value="ENOYL-[ACYL-CARRIER-PROTEIN] REDUCTASE"/>
    <property type="match status" value="1"/>
</dbReference>
<evidence type="ECO:0000256" key="5">
    <source>
        <dbReference type="ARBA" id="ARBA00023002"/>
    </source>
</evidence>